<sequence>MKKIGFLILVMTVTMLKCSIAQIYNPVKWSVAAKKLNSKEAVVFVKAVIQDGWHIYGLDVPEGGPLSTKLSFSTSPAYALNGKVAAPAPKSKYEKDFKMDVPYYPKEVVFQQRVKLIKGEAMVKGTVEFMACDKTQCLPPDEYNFSVAIK</sequence>
<dbReference type="InterPro" id="IPR028250">
    <property type="entry name" value="DsbDN"/>
</dbReference>
<feature type="domain" description="Thiol:disulfide interchange protein DsbD N-terminal" evidence="1">
    <location>
        <begin position="37"/>
        <end position="145"/>
    </location>
</feature>
<protein>
    <submittedName>
        <fullName evidence="2">Disulfide bond corrector protein DsbC</fullName>
    </submittedName>
</protein>
<dbReference type="Pfam" id="PF11412">
    <property type="entry name" value="DsbD_N"/>
    <property type="match status" value="1"/>
</dbReference>
<proteinExistence type="predicted"/>
<dbReference type="RefSeq" id="WP_148906974.1">
    <property type="nucleotide sequence ID" value="NZ_VNHX01000001.1"/>
</dbReference>
<evidence type="ECO:0000313" key="2">
    <source>
        <dbReference type="EMBL" id="TYP98387.1"/>
    </source>
</evidence>
<reference evidence="2 3" key="1">
    <citation type="submission" date="2019-07" db="EMBL/GenBank/DDBJ databases">
        <title>Genomic Encyclopedia of Archaeal and Bacterial Type Strains, Phase II (KMG-II): from individual species to whole genera.</title>
        <authorList>
            <person name="Goeker M."/>
        </authorList>
    </citation>
    <scope>NUCLEOTIDE SEQUENCE [LARGE SCALE GENOMIC DNA]</scope>
    <source>
        <strain evidence="2 3">DSM 18850</strain>
    </source>
</reference>
<accession>A0A5S5DR69</accession>
<dbReference type="InterPro" id="IPR036929">
    <property type="entry name" value="DsbDN_sf"/>
</dbReference>
<organism evidence="2 3">
    <name type="scientific">Sphingobacterium allocomposti</name>
    <dbReference type="NCBI Taxonomy" id="415956"/>
    <lineage>
        <taxon>Bacteria</taxon>
        <taxon>Pseudomonadati</taxon>
        <taxon>Bacteroidota</taxon>
        <taxon>Sphingobacteriia</taxon>
        <taxon>Sphingobacteriales</taxon>
        <taxon>Sphingobacteriaceae</taxon>
        <taxon>Sphingobacterium</taxon>
    </lineage>
</organism>
<keyword evidence="3" id="KW-1185">Reference proteome</keyword>
<gene>
    <name evidence="2" type="ORF">BC792_10141</name>
</gene>
<dbReference type="Proteomes" id="UP000325105">
    <property type="component" value="Unassembled WGS sequence"/>
</dbReference>
<dbReference type="AlphaFoldDB" id="A0A5S5DR69"/>
<evidence type="ECO:0000259" key="1">
    <source>
        <dbReference type="Pfam" id="PF11412"/>
    </source>
</evidence>
<dbReference type="OrthoDB" id="767251at2"/>
<comment type="caution">
    <text evidence="2">The sequence shown here is derived from an EMBL/GenBank/DDBJ whole genome shotgun (WGS) entry which is preliminary data.</text>
</comment>
<dbReference type="EMBL" id="VNHX01000001">
    <property type="protein sequence ID" value="TYP98387.1"/>
    <property type="molecule type" value="Genomic_DNA"/>
</dbReference>
<dbReference type="Gene3D" id="2.60.40.1250">
    <property type="entry name" value="Thiol:disulfide interchange protein DsbD, N-terminal domain"/>
    <property type="match status" value="1"/>
</dbReference>
<evidence type="ECO:0000313" key="3">
    <source>
        <dbReference type="Proteomes" id="UP000325105"/>
    </source>
</evidence>
<name>A0A5S5DR69_9SPHI</name>